<evidence type="ECO:0000256" key="2">
    <source>
        <dbReference type="ARBA" id="ARBA00012502"/>
    </source>
</evidence>
<dbReference type="GO" id="GO:0008113">
    <property type="term" value="F:peptide-methionine (S)-S-oxide reductase activity"/>
    <property type="evidence" value="ECO:0007669"/>
    <property type="project" value="UniProtKB-EC"/>
</dbReference>
<dbReference type="PANTHER" id="PTHR43774:SF1">
    <property type="entry name" value="PEPTIDE METHIONINE SULFOXIDE REDUCTASE MSRA 2"/>
    <property type="match status" value="1"/>
</dbReference>
<protein>
    <recommendedName>
        <fullName evidence="2">peptide-methionine (S)-S-oxide reductase</fullName>
        <ecNumber evidence="2">1.8.4.11</ecNumber>
    </recommendedName>
</protein>
<dbReference type="InterPro" id="IPR036509">
    <property type="entry name" value="Met_Sox_Rdtase_MsrA_sf"/>
</dbReference>
<organism evidence="7 8">
    <name type="scientific">Salipaludibacillus aurantiacus</name>
    <dbReference type="NCBI Taxonomy" id="1601833"/>
    <lineage>
        <taxon>Bacteria</taxon>
        <taxon>Bacillati</taxon>
        <taxon>Bacillota</taxon>
        <taxon>Bacilli</taxon>
        <taxon>Bacillales</taxon>
        <taxon>Bacillaceae</taxon>
    </lineage>
</organism>
<comment type="catalytic activity">
    <reaction evidence="5">
        <text>[thioredoxin]-disulfide + L-methionine + H2O = L-methionine (S)-S-oxide + [thioredoxin]-dithiol</text>
        <dbReference type="Rhea" id="RHEA:19993"/>
        <dbReference type="Rhea" id="RHEA-COMP:10698"/>
        <dbReference type="Rhea" id="RHEA-COMP:10700"/>
        <dbReference type="ChEBI" id="CHEBI:15377"/>
        <dbReference type="ChEBI" id="CHEBI:29950"/>
        <dbReference type="ChEBI" id="CHEBI:50058"/>
        <dbReference type="ChEBI" id="CHEBI:57844"/>
        <dbReference type="ChEBI" id="CHEBI:58772"/>
        <dbReference type="EC" id="1.8.4.11"/>
    </reaction>
</comment>
<dbReference type="STRING" id="1601833.SAMN05518684_105319"/>
<sequence length="162" mass="18624">MGDHTEAVQVVYDPAEITYEELLNEFWKSHSGKKHGYGGRQYMSLLVCFDNSQKKTAFSVKQKWEEIKGHKIETEIISQKPFYPAEDFHQKYYLKQYKSALEKLSELYPSHKGLVHSTLAARLNGFVKGFGTMEGIKIEISQSDGADVEKERLQEAVSSIKW</sequence>
<comment type="catalytic activity">
    <reaction evidence="4">
        <text>L-methionyl-[protein] + [thioredoxin]-disulfide + H2O = L-methionyl-(S)-S-oxide-[protein] + [thioredoxin]-dithiol</text>
        <dbReference type="Rhea" id="RHEA:14217"/>
        <dbReference type="Rhea" id="RHEA-COMP:10698"/>
        <dbReference type="Rhea" id="RHEA-COMP:10700"/>
        <dbReference type="Rhea" id="RHEA-COMP:12313"/>
        <dbReference type="Rhea" id="RHEA-COMP:12315"/>
        <dbReference type="ChEBI" id="CHEBI:15377"/>
        <dbReference type="ChEBI" id="CHEBI:16044"/>
        <dbReference type="ChEBI" id="CHEBI:29950"/>
        <dbReference type="ChEBI" id="CHEBI:44120"/>
        <dbReference type="ChEBI" id="CHEBI:50058"/>
        <dbReference type="EC" id="1.8.4.11"/>
    </reaction>
</comment>
<dbReference type="EMBL" id="FOGT01000005">
    <property type="protein sequence ID" value="SER96125.1"/>
    <property type="molecule type" value="Genomic_DNA"/>
</dbReference>
<evidence type="ECO:0000313" key="8">
    <source>
        <dbReference type="Proteomes" id="UP000198571"/>
    </source>
</evidence>
<reference evidence="8" key="1">
    <citation type="submission" date="2016-10" db="EMBL/GenBank/DDBJ databases">
        <authorList>
            <person name="Varghese N."/>
            <person name="Submissions S."/>
        </authorList>
    </citation>
    <scope>NUCLEOTIDE SEQUENCE [LARGE SCALE GENOMIC DNA]</scope>
    <source>
        <strain evidence="8">S9</strain>
    </source>
</reference>
<comment type="similarity">
    <text evidence="1">Belongs to the MsrA Met sulfoxide reductase family.</text>
</comment>
<evidence type="ECO:0000259" key="6">
    <source>
        <dbReference type="Pfam" id="PF01625"/>
    </source>
</evidence>
<keyword evidence="3" id="KW-0560">Oxidoreductase</keyword>
<dbReference type="Pfam" id="PF01625">
    <property type="entry name" value="PMSR"/>
    <property type="match status" value="1"/>
</dbReference>
<dbReference type="EC" id="1.8.4.11" evidence="2"/>
<proteinExistence type="inferred from homology"/>
<evidence type="ECO:0000256" key="3">
    <source>
        <dbReference type="ARBA" id="ARBA00023002"/>
    </source>
</evidence>
<feature type="domain" description="Peptide methionine sulphoxide reductase MsrA" evidence="6">
    <location>
        <begin position="3"/>
        <end position="98"/>
    </location>
</feature>
<gene>
    <name evidence="7" type="ORF">SAMN05518684_105319</name>
</gene>
<evidence type="ECO:0000256" key="1">
    <source>
        <dbReference type="ARBA" id="ARBA00005591"/>
    </source>
</evidence>
<evidence type="ECO:0000313" key="7">
    <source>
        <dbReference type="EMBL" id="SER96125.1"/>
    </source>
</evidence>
<dbReference type="InterPro" id="IPR002569">
    <property type="entry name" value="Met_Sox_Rdtase_MsrA_dom"/>
</dbReference>
<evidence type="ECO:0000256" key="5">
    <source>
        <dbReference type="ARBA" id="ARBA00048782"/>
    </source>
</evidence>
<name>A0A1H9TFW6_9BACI</name>
<evidence type="ECO:0000256" key="4">
    <source>
        <dbReference type="ARBA" id="ARBA00047806"/>
    </source>
</evidence>
<dbReference type="SUPFAM" id="SSF55068">
    <property type="entry name" value="Peptide methionine sulfoxide reductase"/>
    <property type="match status" value="1"/>
</dbReference>
<accession>A0A1H9TFW6</accession>
<dbReference type="Gene3D" id="3.30.1060.10">
    <property type="entry name" value="Peptide methionine sulphoxide reductase MsrA"/>
    <property type="match status" value="1"/>
</dbReference>
<dbReference type="Proteomes" id="UP000198571">
    <property type="component" value="Unassembled WGS sequence"/>
</dbReference>
<keyword evidence="8" id="KW-1185">Reference proteome</keyword>
<dbReference type="PANTHER" id="PTHR43774">
    <property type="entry name" value="PEPTIDE METHIONINE SULFOXIDE REDUCTASE"/>
    <property type="match status" value="1"/>
</dbReference>
<dbReference type="AlphaFoldDB" id="A0A1H9TFW6"/>